<dbReference type="InterPro" id="IPR001867">
    <property type="entry name" value="OmpR/PhoB-type_DNA-bd"/>
</dbReference>
<sequence>MSEVAGSHKLNAFDCGPPGQVIYVHVWTHRPGISGMDIVKSYLEKNNFAVRTATDGNEALVEVQRFNPNLVILDLNLPGLNGEEVCQRIRKRSNVPILMLTAKTDEVDRIIGLEIGADDYVTKPFSPRELVARVRAILRRVNLQFEEEGPSELVFRDLKIDLVRHQVVKGGQIVELTPSEFRLLIFMARHPGRVYRRSQLLEEVVGSSFEAYDRVIDAHVKNLRKKIEDDPENPCYVLTVWGLGYKFNENALSENSQP</sequence>
<dbReference type="PROSITE" id="PS50110">
    <property type="entry name" value="RESPONSE_REGULATORY"/>
    <property type="match status" value="1"/>
</dbReference>
<dbReference type="GO" id="GO:0005829">
    <property type="term" value="C:cytosol"/>
    <property type="evidence" value="ECO:0007669"/>
    <property type="project" value="TreeGrafter"/>
</dbReference>
<reference evidence="8 9" key="1">
    <citation type="journal article" date="2020" name="Front. Microbiol.">
        <title>Single-cell genomics of novel Actinobacteria with the Wood-Ljungdahl pathway discovered in a serpentinizing system.</title>
        <authorList>
            <person name="Merino N."/>
            <person name="Kawai M."/>
            <person name="Boyd E.S."/>
            <person name="Colman D.R."/>
            <person name="McGlynn S.E."/>
            <person name="Nealson K.H."/>
            <person name="Kurokawa K."/>
            <person name="Hongoh Y."/>
        </authorList>
    </citation>
    <scope>NUCLEOTIDE SEQUENCE [LARGE SCALE GENOMIC DNA]</scope>
    <source>
        <strain evidence="8 9">S09_30</strain>
    </source>
</reference>
<feature type="domain" description="OmpR/PhoB-type" evidence="7">
    <location>
        <begin position="150"/>
        <end position="249"/>
    </location>
</feature>
<evidence type="ECO:0000259" key="6">
    <source>
        <dbReference type="PROSITE" id="PS50110"/>
    </source>
</evidence>
<dbReference type="InterPro" id="IPR001789">
    <property type="entry name" value="Sig_transdc_resp-reg_receiver"/>
</dbReference>
<dbReference type="SMART" id="SM00862">
    <property type="entry name" value="Trans_reg_C"/>
    <property type="match status" value="1"/>
</dbReference>
<feature type="domain" description="Response regulatory" evidence="6">
    <location>
        <begin position="25"/>
        <end position="138"/>
    </location>
</feature>
<comment type="caution">
    <text evidence="8">The sequence shown here is derived from an EMBL/GenBank/DDBJ whole genome shotgun (WGS) entry which is preliminary data.</text>
</comment>
<evidence type="ECO:0000256" key="2">
    <source>
        <dbReference type="ARBA" id="ARBA00023012"/>
    </source>
</evidence>
<keyword evidence="3 5" id="KW-0238">DNA-binding</keyword>
<protein>
    <submittedName>
        <fullName evidence="8">Two-component system, OmpR family, response regulator BaeR</fullName>
    </submittedName>
</protein>
<keyword evidence="2" id="KW-0902">Two-component regulatory system</keyword>
<dbReference type="AlphaFoldDB" id="A0A6V8NUA9"/>
<dbReference type="CDD" id="cd00383">
    <property type="entry name" value="trans_reg_C"/>
    <property type="match status" value="1"/>
</dbReference>
<dbReference type="SUPFAM" id="SSF52172">
    <property type="entry name" value="CheY-like"/>
    <property type="match status" value="1"/>
</dbReference>
<dbReference type="GO" id="GO:0006355">
    <property type="term" value="P:regulation of DNA-templated transcription"/>
    <property type="evidence" value="ECO:0007669"/>
    <property type="project" value="InterPro"/>
</dbReference>
<evidence type="ECO:0000259" key="7">
    <source>
        <dbReference type="PROSITE" id="PS51755"/>
    </source>
</evidence>
<keyword evidence="1 4" id="KW-0597">Phosphoprotein</keyword>
<evidence type="ECO:0000313" key="9">
    <source>
        <dbReference type="Proteomes" id="UP000585609"/>
    </source>
</evidence>
<dbReference type="InterPro" id="IPR036388">
    <property type="entry name" value="WH-like_DNA-bd_sf"/>
</dbReference>
<accession>A0A6V8NUA9</accession>
<dbReference type="InterPro" id="IPR011006">
    <property type="entry name" value="CheY-like_superfamily"/>
</dbReference>
<feature type="modified residue" description="4-aspartylphosphate" evidence="4">
    <location>
        <position position="74"/>
    </location>
</feature>
<dbReference type="SUPFAM" id="SSF46894">
    <property type="entry name" value="C-terminal effector domain of the bipartite response regulators"/>
    <property type="match status" value="1"/>
</dbReference>
<evidence type="ECO:0000313" key="8">
    <source>
        <dbReference type="EMBL" id="GFP23872.1"/>
    </source>
</evidence>
<dbReference type="Proteomes" id="UP000585609">
    <property type="component" value="Unassembled WGS sequence"/>
</dbReference>
<name>A0A6V8NUA9_9ACTN</name>
<feature type="DNA-binding region" description="OmpR/PhoB-type" evidence="5">
    <location>
        <begin position="150"/>
        <end position="249"/>
    </location>
</feature>
<dbReference type="InterPro" id="IPR016032">
    <property type="entry name" value="Sig_transdc_resp-reg_C-effctor"/>
</dbReference>
<gene>
    <name evidence="8" type="ORF">HKBW3S09_01337</name>
</gene>
<dbReference type="Gene3D" id="6.10.250.690">
    <property type="match status" value="1"/>
</dbReference>
<dbReference type="SMART" id="SM00448">
    <property type="entry name" value="REC"/>
    <property type="match status" value="1"/>
</dbReference>
<dbReference type="InterPro" id="IPR039420">
    <property type="entry name" value="WalR-like"/>
</dbReference>
<dbReference type="Gene3D" id="1.10.10.10">
    <property type="entry name" value="Winged helix-like DNA-binding domain superfamily/Winged helix DNA-binding domain"/>
    <property type="match status" value="1"/>
</dbReference>
<evidence type="ECO:0000256" key="1">
    <source>
        <dbReference type="ARBA" id="ARBA00022553"/>
    </source>
</evidence>
<dbReference type="PANTHER" id="PTHR48111">
    <property type="entry name" value="REGULATOR OF RPOS"/>
    <property type="match status" value="1"/>
</dbReference>
<dbReference type="FunFam" id="1.10.10.10:FF:000018">
    <property type="entry name" value="DNA-binding response regulator ResD"/>
    <property type="match status" value="1"/>
</dbReference>
<dbReference type="PROSITE" id="PS51755">
    <property type="entry name" value="OMPR_PHOB"/>
    <property type="match status" value="1"/>
</dbReference>
<dbReference type="Pfam" id="PF00072">
    <property type="entry name" value="Response_reg"/>
    <property type="match status" value="1"/>
</dbReference>
<dbReference type="GO" id="GO:0000156">
    <property type="term" value="F:phosphorelay response regulator activity"/>
    <property type="evidence" value="ECO:0007669"/>
    <property type="project" value="TreeGrafter"/>
</dbReference>
<dbReference type="GO" id="GO:0000976">
    <property type="term" value="F:transcription cis-regulatory region binding"/>
    <property type="evidence" value="ECO:0007669"/>
    <property type="project" value="TreeGrafter"/>
</dbReference>
<dbReference type="PANTHER" id="PTHR48111:SF73">
    <property type="entry name" value="ALKALINE PHOSPHATASE SYNTHESIS TRANSCRIPTIONAL REGULATORY PROTEIN PHOP"/>
    <property type="match status" value="1"/>
</dbReference>
<dbReference type="Pfam" id="PF00486">
    <property type="entry name" value="Trans_reg_C"/>
    <property type="match status" value="1"/>
</dbReference>
<evidence type="ECO:0000256" key="3">
    <source>
        <dbReference type="ARBA" id="ARBA00023125"/>
    </source>
</evidence>
<dbReference type="GO" id="GO:0032993">
    <property type="term" value="C:protein-DNA complex"/>
    <property type="evidence" value="ECO:0007669"/>
    <property type="project" value="TreeGrafter"/>
</dbReference>
<proteinExistence type="predicted"/>
<dbReference type="Gene3D" id="3.40.50.2300">
    <property type="match status" value="1"/>
</dbReference>
<evidence type="ECO:0000256" key="5">
    <source>
        <dbReference type="PROSITE-ProRule" id="PRU01091"/>
    </source>
</evidence>
<dbReference type="EMBL" id="BLRW01000229">
    <property type="protein sequence ID" value="GFP23872.1"/>
    <property type="molecule type" value="Genomic_DNA"/>
</dbReference>
<evidence type="ECO:0000256" key="4">
    <source>
        <dbReference type="PROSITE-ProRule" id="PRU00169"/>
    </source>
</evidence>
<organism evidence="8 9">
    <name type="scientific">Candidatus Hakubella thermalkaliphila</name>
    <dbReference type="NCBI Taxonomy" id="2754717"/>
    <lineage>
        <taxon>Bacteria</taxon>
        <taxon>Bacillati</taxon>
        <taxon>Actinomycetota</taxon>
        <taxon>Actinomycetota incertae sedis</taxon>
        <taxon>Candidatus Hakubellales</taxon>
        <taxon>Candidatus Hakubellaceae</taxon>
        <taxon>Candidatus Hakubella</taxon>
    </lineage>
</organism>